<dbReference type="PRINTS" id="PR00080">
    <property type="entry name" value="SDRFAMILY"/>
</dbReference>
<dbReference type="PRINTS" id="PR00081">
    <property type="entry name" value="GDHRDH"/>
</dbReference>
<comment type="similarity">
    <text evidence="1">Belongs to the short-chain dehydrogenases/reductases (SDR) family.</text>
</comment>
<evidence type="ECO:0000313" key="4">
    <source>
        <dbReference type="Proteomes" id="UP001259803"/>
    </source>
</evidence>
<sequence>MLLKNKVIVISGVGPGMGQSMAKLAAAEGAKVGIGARNKAFLDQVAGEIKDAGGEALAMATDVTKIEGCQNFAKAVADRFGRIDGLVNSAYAHGEWLPTDVANPEEFAGVFDVNCAGALRMAQACLPAMKQAGGGAIVNVSTMSTVNPFPGEGAYSAGKGGLNALTRHMAKDFGRHGIRVNLTRMGWIGGKPVDEFIERQVESGRPRDEVVSEITDRIPLGIIPPEDDCARSVLFFVSDYSSVVTGASLDVNGGQYMAP</sequence>
<dbReference type="PANTHER" id="PTHR43669">
    <property type="entry name" value="5-KETO-D-GLUCONATE 5-REDUCTASE"/>
    <property type="match status" value="1"/>
</dbReference>
<dbReference type="Gene3D" id="3.40.50.720">
    <property type="entry name" value="NAD(P)-binding Rossmann-like Domain"/>
    <property type="match status" value="1"/>
</dbReference>
<reference evidence="3 4" key="1">
    <citation type="submission" date="2023-09" db="EMBL/GenBank/DDBJ databases">
        <authorList>
            <person name="Rey-Velasco X."/>
        </authorList>
    </citation>
    <scope>NUCLEOTIDE SEQUENCE [LARGE SCALE GENOMIC DNA]</scope>
    <source>
        <strain evidence="3 4">F390</strain>
    </source>
</reference>
<proteinExistence type="inferred from homology"/>
<dbReference type="Pfam" id="PF13561">
    <property type="entry name" value="adh_short_C2"/>
    <property type="match status" value="1"/>
</dbReference>
<accession>A0ABU2ZFI6</accession>
<dbReference type="InterPro" id="IPR036291">
    <property type="entry name" value="NAD(P)-bd_dom_sf"/>
</dbReference>
<dbReference type="InterPro" id="IPR002347">
    <property type="entry name" value="SDR_fam"/>
</dbReference>
<comment type="caution">
    <text evidence="3">The sequence shown here is derived from an EMBL/GenBank/DDBJ whole genome shotgun (WGS) entry which is preliminary data.</text>
</comment>
<evidence type="ECO:0000256" key="1">
    <source>
        <dbReference type="ARBA" id="ARBA00006484"/>
    </source>
</evidence>
<dbReference type="Proteomes" id="UP001259803">
    <property type="component" value="Unassembled WGS sequence"/>
</dbReference>
<name>A0ABU2ZFI6_9SPHN</name>
<dbReference type="CDD" id="cd05233">
    <property type="entry name" value="SDR_c"/>
    <property type="match status" value="1"/>
</dbReference>
<dbReference type="RefSeq" id="WP_311339934.1">
    <property type="nucleotide sequence ID" value="NZ_JAVRHS010000002.1"/>
</dbReference>
<keyword evidence="4" id="KW-1185">Reference proteome</keyword>
<keyword evidence="2" id="KW-0560">Oxidoreductase</keyword>
<protein>
    <submittedName>
        <fullName evidence="3">SDR family oxidoreductase</fullName>
    </submittedName>
</protein>
<evidence type="ECO:0000256" key="2">
    <source>
        <dbReference type="ARBA" id="ARBA00023002"/>
    </source>
</evidence>
<dbReference type="EMBL" id="JAVRHS010000002">
    <property type="protein sequence ID" value="MDT0575365.1"/>
    <property type="molecule type" value="Genomic_DNA"/>
</dbReference>
<dbReference type="SUPFAM" id="SSF51735">
    <property type="entry name" value="NAD(P)-binding Rossmann-fold domains"/>
    <property type="match status" value="1"/>
</dbReference>
<gene>
    <name evidence="3" type="ORF">RM533_04110</name>
</gene>
<dbReference type="PANTHER" id="PTHR43669:SF3">
    <property type="entry name" value="ALCOHOL DEHYDROGENASE, PUTATIVE (AFU_ORTHOLOGUE AFUA_3G03445)-RELATED"/>
    <property type="match status" value="1"/>
</dbReference>
<organism evidence="3 4">
    <name type="scientific">Croceicoccus esteveae</name>
    <dbReference type="NCBI Taxonomy" id="3075597"/>
    <lineage>
        <taxon>Bacteria</taxon>
        <taxon>Pseudomonadati</taxon>
        <taxon>Pseudomonadota</taxon>
        <taxon>Alphaproteobacteria</taxon>
        <taxon>Sphingomonadales</taxon>
        <taxon>Erythrobacteraceae</taxon>
        <taxon>Croceicoccus</taxon>
    </lineage>
</organism>
<dbReference type="NCBIfam" id="NF005909">
    <property type="entry name" value="PRK07890.1"/>
    <property type="match status" value="1"/>
</dbReference>
<evidence type="ECO:0000313" key="3">
    <source>
        <dbReference type="EMBL" id="MDT0575365.1"/>
    </source>
</evidence>